<keyword evidence="1" id="KW-0812">Transmembrane</keyword>
<feature type="transmembrane region" description="Helical" evidence="1">
    <location>
        <begin position="54"/>
        <end position="80"/>
    </location>
</feature>
<sequence>MMSISQNPDENNLCVTILGLNSQLLMGLCHLAAARRTLKAETIFAEQLSTKQKLFNLLIEFAFTILAKAICLLTLLALIWSY</sequence>
<name>A0A7J7J1S9_BUGNE</name>
<dbReference type="Proteomes" id="UP000593567">
    <property type="component" value="Unassembled WGS sequence"/>
</dbReference>
<keyword evidence="1" id="KW-0472">Membrane</keyword>
<comment type="caution">
    <text evidence="2">The sequence shown here is derived from an EMBL/GenBank/DDBJ whole genome shotgun (WGS) entry which is preliminary data.</text>
</comment>
<evidence type="ECO:0000256" key="1">
    <source>
        <dbReference type="SAM" id="Phobius"/>
    </source>
</evidence>
<evidence type="ECO:0000313" key="3">
    <source>
        <dbReference type="Proteomes" id="UP000593567"/>
    </source>
</evidence>
<protein>
    <submittedName>
        <fullName evidence="2">Uncharacterized protein</fullName>
    </submittedName>
</protein>
<dbReference type="AlphaFoldDB" id="A0A7J7J1S9"/>
<organism evidence="2 3">
    <name type="scientific">Bugula neritina</name>
    <name type="common">Brown bryozoan</name>
    <name type="synonym">Sertularia neritina</name>
    <dbReference type="NCBI Taxonomy" id="10212"/>
    <lineage>
        <taxon>Eukaryota</taxon>
        <taxon>Metazoa</taxon>
        <taxon>Spiralia</taxon>
        <taxon>Lophotrochozoa</taxon>
        <taxon>Bryozoa</taxon>
        <taxon>Gymnolaemata</taxon>
        <taxon>Cheilostomatida</taxon>
        <taxon>Flustrina</taxon>
        <taxon>Buguloidea</taxon>
        <taxon>Bugulidae</taxon>
        <taxon>Bugula</taxon>
    </lineage>
</organism>
<accession>A0A7J7J1S9</accession>
<reference evidence="2" key="1">
    <citation type="submission" date="2020-06" db="EMBL/GenBank/DDBJ databases">
        <title>Draft genome of Bugula neritina, a colonial animal packing powerful symbionts and potential medicines.</title>
        <authorList>
            <person name="Rayko M."/>
        </authorList>
    </citation>
    <scope>NUCLEOTIDE SEQUENCE [LARGE SCALE GENOMIC DNA]</scope>
    <source>
        <strain evidence="2">Kwan_BN1</strain>
    </source>
</reference>
<gene>
    <name evidence="2" type="ORF">EB796_022053</name>
</gene>
<feature type="transmembrane region" description="Helical" evidence="1">
    <location>
        <begin position="12"/>
        <end position="33"/>
    </location>
</feature>
<keyword evidence="3" id="KW-1185">Reference proteome</keyword>
<keyword evidence="1" id="KW-1133">Transmembrane helix</keyword>
<dbReference type="EMBL" id="VXIV02003217">
    <property type="protein sequence ID" value="KAF6019634.1"/>
    <property type="molecule type" value="Genomic_DNA"/>
</dbReference>
<proteinExistence type="predicted"/>
<evidence type="ECO:0000313" key="2">
    <source>
        <dbReference type="EMBL" id="KAF6019634.1"/>
    </source>
</evidence>